<name>A0AAD4LHP5_9AGAM</name>
<dbReference type="AlphaFoldDB" id="A0AAD4LHP5"/>
<dbReference type="EMBL" id="JAKELL010000045">
    <property type="protein sequence ID" value="KAH8987910.1"/>
    <property type="molecule type" value="Genomic_DNA"/>
</dbReference>
<dbReference type="Proteomes" id="UP001201163">
    <property type="component" value="Unassembled WGS sequence"/>
</dbReference>
<keyword evidence="3" id="KW-1185">Reference proteome</keyword>
<proteinExistence type="predicted"/>
<evidence type="ECO:0000256" key="1">
    <source>
        <dbReference type="SAM" id="MobiDB-lite"/>
    </source>
</evidence>
<comment type="caution">
    <text evidence="2">The sequence shown here is derived from an EMBL/GenBank/DDBJ whole genome shotgun (WGS) entry which is preliminary data.</text>
</comment>
<feature type="compositionally biased region" description="Low complexity" evidence="1">
    <location>
        <begin position="14"/>
        <end position="27"/>
    </location>
</feature>
<evidence type="ECO:0000313" key="2">
    <source>
        <dbReference type="EMBL" id="KAH8987910.1"/>
    </source>
</evidence>
<feature type="compositionally biased region" description="Basic residues" evidence="1">
    <location>
        <begin position="63"/>
        <end position="75"/>
    </location>
</feature>
<gene>
    <name evidence="2" type="ORF">EDB92DRAFT_1874967</name>
</gene>
<evidence type="ECO:0000313" key="3">
    <source>
        <dbReference type="Proteomes" id="UP001201163"/>
    </source>
</evidence>
<sequence length="83" mass="8712">MVLMLCGYHAVAAAPTTSSASTSSTASHIVRSTNPSTYVGSSTSSTQSGRVATQYRPPAGRKSGTKRANRSRLRSSPRLNLRA</sequence>
<accession>A0AAD4LHP5</accession>
<organism evidence="2 3">
    <name type="scientific">Lactarius akahatsu</name>
    <dbReference type="NCBI Taxonomy" id="416441"/>
    <lineage>
        <taxon>Eukaryota</taxon>
        <taxon>Fungi</taxon>
        <taxon>Dikarya</taxon>
        <taxon>Basidiomycota</taxon>
        <taxon>Agaricomycotina</taxon>
        <taxon>Agaricomycetes</taxon>
        <taxon>Russulales</taxon>
        <taxon>Russulaceae</taxon>
        <taxon>Lactarius</taxon>
    </lineage>
</organism>
<feature type="compositionally biased region" description="Polar residues" evidence="1">
    <location>
        <begin position="30"/>
        <end position="51"/>
    </location>
</feature>
<protein>
    <submittedName>
        <fullName evidence="2">Uncharacterized protein</fullName>
    </submittedName>
</protein>
<reference evidence="2" key="1">
    <citation type="submission" date="2022-01" db="EMBL/GenBank/DDBJ databases">
        <title>Comparative genomics reveals a dynamic genome evolution in the ectomycorrhizal milk-cap (Lactarius) mushrooms.</title>
        <authorList>
            <consortium name="DOE Joint Genome Institute"/>
            <person name="Lebreton A."/>
            <person name="Tang N."/>
            <person name="Kuo A."/>
            <person name="LaButti K."/>
            <person name="Drula E."/>
            <person name="Barry K."/>
            <person name="Clum A."/>
            <person name="Lipzen A."/>
            <person name="Mousain D."/>
            <person name="Ng V."/>
            <person name="Wang R."/>
            <person name="Wang X."/>
            <person name="Dai Y."/>
            <person name="Henrissat B."/>
            <person name="Grigoriev I.V."/>
            <person name="Guerin-Laguette A."/>
            <person name="Yu F."/>
            <person name="Martin F.M."/>
        </authorList>
    </citation>
    <scope>NUCLEOTIDE SEQUENCE</scope>
    <source>
        <strain evidence="2">QP</strain>
    </source>
</reference>
<feature type="region of interest" description="Disordered" evidence="1">
    <location>
        <begin position="14"/>
        <end position="83"/>
    </location>
</feature>